<dbReference type="EMBL" id="JNBR01000433">
    <property type="protein sequence ID" value="OQR93015.1"/>
    <property type="molecule type" value="Genomic_DNA"/>
</dbReference>
<dbReference type="PANTHER" id="PTHR11705:SF143">
    <property type="entry name" value="SLL0236 PROTEIN"/>
    <property type="match status" value="1"/>
</dbReference>
<dbReference type="GO" id="GO:0005615">
    <property type="term" value="C:extracellular space"/>
    <property type="evidence" value="ECO:0007669"/>
    <property type="project" value="TreeGrafter"/>
</dbReference>
<accession>A0A0A7CNA1</accession>
<evidence type="ECO:0000256" key="4">
    <source>
        <dbReference type="ARBA" id="ARBA00022670"/>
    </source>
</evidence>
<evidence type="ECO:0000256" key="2">
    <source>
        <dbReference type="ARBA" id="ARBA00005988"/>
    </source>
</evidence>
<evidence type="ECO:0000256" key="5">
    <source>
        <dbReference type="ARBA" id="ARBA00022723"/>
    </source>
</evidence>
<evidence type="ECO:0000256" key="6">
    <source>
        <dbReference type="ARBA" id="ARBA00022729"/>
    </source>
</evidence>
<dbReference type="EMBL" id="KM038438">
    <property type="protein sequence ID" value="AIG55899.1"/>
    <property type="molecule type" value="Genomic_DNA"/>
</dbReference>
<evidence type="ECO:0000313" key="16">
    <source>
        <dbReference type="Proteomes" id="UP000243579"/>
    </source>
</evidence>
<dbReference type="FunFam" id="3.40.630.10:FF:000084">
    <property type="entry name" value="Carboxypeptidase B2"/>
    <property type="match status" value="1"/>
</dbReference>
<dbReference type="PROSITE" id="PS00132">
    <property type="entry name" value="CARBOXYPEPT_ZN_1"/>
    <property type="match status" value="1"/>
</dbReference>
<dbReference type="Pfam" id="PF00246">
    <property type="entry name" value="Peptidase_M14"/>
    <property type="match status" value="1"/>
</dbReference>
<evidence type="ECO:0000256" key="3">
    <source>
        <dbReference type="ARBA" id="ARBA00022645"/>
    </source>
</evidence>
<feature type="compositionally biased region" description="Polar residues" evidence="11">
    <location>
        <begin position="178"/>
        <end position="188"/>
    </location>
</feature>
<feature type="domain" description="Peptidase M14" evidence="13">
    <location>
        <begin position="48"/>
        <end position="322"/>
    </location>
</feature>
<reference evidence="14 16" key="1">
    <citation type="journal article" date="2014" name="Genome Biol. Evol.">
        <title>The secreted proteins of Achlya hypogyna and Thraustotheca clavata identify the ancestral oomycete secretome and reveal gene acquisitions by horizontal gene transfer.</title>
        <authorList>
            <person name="Misner I."/>
            <person name="Blouin N."/>
            <person name="Leonard G."/>
            <person name="Richards T.A."/>
            <person name="Lane C.E."/>
        </authorList>
    </citation>
    <scope>NUCLEOTIDE SEQUENCE</scope>
    <source>
        <strain evidence="14 16">ATCC 48635</strain>
    </source>
</reference>
<organism evidence="14">
    <name type="scientific">Achlya hypogyna</name>
    <name type="common">Oomycete</name>
    <name type="synonym">Protoachlya hypogyna</name>
    <dbReference type="NCBI Taxonomy" id="1202772"/>
    <lineage>
        <taxon>Eukaryota</taxon>
        <taxon>Sar</taxon>
        <taxon>Stramenopiles</taxon>
        <taxon>Oomycota</taxon>
        <taxon>Saprolegniomycetes</taxon>
        <taxon>Saprolegniales</taxon>
        <taxon>Achlyaceae</taxon>
        <taxon>Achlya</taxon>
    </lineage>
</organism>
<keyword evidence="6 12" id="KW-0732">Signal</keyword>
<dbReference type="Proteomes" id="UP000243579">
    <property type="component" value="Unassembled WGS sequence"/>
</dbReference>
<dbReference type="AlphaFoldDB" id="A0A0A7CNA1"/>
<evidence type="ECO:0000313" key="14">
    <source>
        <dbReference type="EMBL" id="AIG55899.1"/>
    </source>
</evidence>
<dbReference type="PANTHER" id="PTHR11705">
    <property type="entry name" value="PROTEASE FAMILY M14 CARBOXYPEPTIDASE A,B"/>
    <property type="match status" value="1"/>
</dbReference>
<evidence type="ECO:0000313" key="15">
    <source>
        <dbReference type="EMBL" id="OQR93015.1"/>
    </source>
</evidence>
<comment type="cofactor">
    <cofactor evidence="1">
        <name>Zn(2+)</name>
        <dbReference type="ChEBI" id="CHEBI:29105"/>
    </cofactor>
</comment>
<dbReference type="InterPro" id="IPR000834">
    <property type="entry name" value="Peptidase_M14"/>
</dbReference>
<feature type="chain" id="PRO_5002027398" evidence="12">
    <location>
        <begin position="17"/>
        <end position="329"/>
    </location>
</feature>
<dbReference type="PRINTS" id="PR00765">
    <property type="entry name" value="CRBOXYPTASEA"/>
</dbReference>
<name>A0A0A7CNA1_ACHHY</name>
<proteinExistence type="inferred from homology"/>
<dbReference type="PROSITE" id="PS52035">
    <property type="entry name" value="PEPTIDASE_M14"/>
    <property type="match status" value="1"/>
</dbReference>
<keyword evidence="7" id="KW-0378">Hydrolase</keyword>
<evidence type="ECO:0000256" key="9">
    <source>
        <dbReference type="ARBA" id="ARBA00023049"/>
    </source>
</evidence>
<dbReference type="InterPro" id="IPR057246">
    <property type="entry name" value="CARBOXYPEPT_ZN_1"/>
</dbReference>
<dbReference type="Gene3D" id="3.40.630.10">
    <property type="entry name" value="Zn peptidases"/>
    <property type="match status" value="1"/>
</dbReference>
<evidence type="ECO:0000259" key="13">
    <source>
        <dbReference type="PROSITE" id="PS52035"/>
    </source>
</evidence>
<dbReference type="SMART" id="SM00631">
    <property type="entry name" value="Zn_pept"/>
    <property type="match status" value="1"/>
</dbReference>
<gene>
    <name evidence="15" type="ORF">ACHHYP_03031</name>
</gene>
<dbReference type="GO" id="GO:0008270">
    <property type="term" value="F:zinc ion binding"/>
    <property type="evidence" value="ECO:0007669"/>
    <property type="project" value="InterPro"/>
</dbReference>
<keyword evidence="9" id="KW-0482">Metalloprotease</keyword>
<sequence length="329" mass="35411">MFLPVLWVVGHAIVCAAPSEDVAANEACHARTAGYLSRLVSGQLRASAYFDCFRPWPHMQAFLDALSHMHPSALTSVPVGSTTTGLPIVAYHVHAATAGKKALYVQATQHAREWIAGSSAVYLVAALLDAPGAVPFDVIVVPVVNVDGYEATWTTSRRYQRKNARAVDLNRNWPNPHWDSQGNSTPVTSDAFPGSSALSETETSSLHTWLQVQAPGLAAVVDLHSYAGQVLFPCADGHDKAPLQTQQLAMAMAQAMGADYGSEQMLRGLPLVGTFRDYAHRQLQTLSFTVELAGDDFVVPAARIRSHGEEIVRATFRLAQGLLTPPSST</sequence>
<dbReference type="GO" id="GO:0004181">
    <property type="term" value="F:metallocarboxypeptidase activity"/>
    <property type="evidence" value="ECO:0007669"/>
    <property type="project" value="InterPro"/>
</dbReference>
<feature type="region of interest" description="Disordered" evidence="11">
    <location>
        <begin position="170"/>
        <end position="198"/>
    </location>
</feature>
<dbReference type="GO" id="GO:0006508">
    <property type="term" value="P:proteolysis"/>
    <property type="evidence" value="ECO:0007669"/>
    <property type="project" value="UniProtKB-KW"/>
</dbReference>
<evidence type="ECO:0000256" key="1">
    <source>
        <dbReference type="ARBA" id="ARBA00001947"/>
    </source>
</evidence>
<dbReference type="SUPFAM" id="SSF53187">
    <property type="entry name" value="Zn-dependent exopeptidases"/>
    <property type="match status" value="1"/>
</dbReference>
<keyword evidence="3 15" id="KW-0121">Carboxypeptidase</keyword>
<evidence type="ECO:0000256" key="11">
    <source>
        <dbReference type="SAM" id="MobiDB-lite"/>
    </source>
</evidence>
<feature type="active site" description="Proton donor/acceptor" evidence="10">
    <location>
        <position position="291"/>
    </location>
</feature>
<comment type="similarity">
    <text evidence="2 10">Belongs to the peptidase M14 family.</text>
</comment>
<evidence type="ECO:0000256" key="12">
    <source>
        <dbReference type="SAM" id="SignalP"/>
    </source>
</evidence>
<keyword evidence="8" id="KW-0862">Zinc</keyword>
<keyword evidence="16" id="KW-1185">Reference proteome</keyword>
<feature type="signal peptide" evidence="12">
    <location>
        <begin position="1"/>
        <end position="16"/>
    </location>
</feature>
<evidence type="ECO:0000256" key="7">
    <source>
        <dbReference type="ARBA" id="ARBA00022801"/>
    </source>
</evidence>
<dbReference type="OrthoDB" id="3626597at2759"/>
<protein>
    <submittedName>
        <fullName evidence="15">Carboxypeptidase</fullName>
    </submittedName>
    <submittedName>
        <fullName evidence="14">Secreted protein</fullName>
    </submittedName>
</protein>
<keyword evidence="5" id="KW-0479">Metal-binding</keyword>
<evidence type="ECO:0000256" key="10">
    <source>
        <dbReference type="PROSITE-ProRule" id="PRU01379"/>
    </source>
</evidence>
<evidence type="ECO:0000256" key="8">
    <source>
        <dbReference type="ARBA" id="ARBA00022833"/>
    </source>
</evidence>
<keyword evidence="4" id="KW-0645">Protease</keyword>